<dbReference type="Pfam" id="PF05942">
    <property type="entry name" value="PaREP1"/>
    <property type="match status" value="1"/>
</dbReference>
<accession>A0A830GRT2</accession>
<name>A0A830GRT2_9CREN</name>
<dbReference type="RefSeq" id="WP_075059592.1">
    <property type="nucleotide sequence ID" value="NZ_BMNL01000001.1"/>
</dbReference>
<dbReference type="InterPro" id="IPR010268">
    <property type="entry name" value="PaREP1"/>
</dbReference>
<dbReference type="EMBL" id="BMNL01000001">
    <property type="protein sequence ID" value="GGP19775.1"/>
    <property type="molecule type" value="Genomic_DNA"/>
</dbReference>
<gene>
    <name evidence="1" type="ORF">GCM10007981_04820</name>
</gene>
<evidence type="ECO:0000313" key="1">
    <source>
        <dbReference type="EMBL" id="GGP19775.1"/>
    </source>
</evidence>
<comment type="caution">
    <text evidence="1">The sequence shown here is derived from an EMBL/GenBank/DDBJ whole genome shotgun (WGS) entry which is preliminary data.</text>
</comment>
<organism evidence="1 2">
    <name type="scientific">Thermocladium modestius</name>
    <dbReference type="NCBI Taxonomy" id="62609"/>
    <lineage>
        <taxon>Archaea</taxon>
        <taxon>Thermoproteota</taxon>
        <taxon>Thermoprotei</taxon>
        <taxon>Thermoproteales</taxon>
        <taxon>Thermoproteaceae</taxon>
        <taxon>Thermocladium</taxon>
    </lineage>
</organism>
<dbReference type="AlphaFoldDB" id="A0A830GRT2"/>
<reference evidence="1" key="2">
    <citation type="submission" date="2020-09" db="EMBL/GenBank/DDBJ databases">
        <authorList>
            <person name="Sun Q."/>
            <person name="Ohkuma M."/>
        </authorList>
    </citation>
    <scope>NUCLEOTIDE SEQUENCE</scope>
    <source>
        <strain evidence="1">JCM 10088</strain>
    </source>
</reference>
<protein>
    <submittedName>
        <fullName evidence="1">Uncharacterized protein</fullName>
    </submittedName>
</protein>
<dbReference type="Proteomes" id="UP000610960">
    <property type="component" value="Unassembled WGS sequence"/>
</dbReference>
<evidence type="ECO:0000313" key="2">
    <source>
        <dbReference type="Proteomes" id="UP000610960"/>
    </source>
</evidence>
<reference evidence="1" key="1">
    <citation type="journal article" date="2014" name="Int. J. Syst. Evol. Microbiol.">
        <title>Complete genome sequence of Corynebacterium casei LMG S-19264T (=DSM 44701T), isolated from a smear-ripened cheese.</title>
        <authorList>
            <consortium name="US DOE Joint Genome Institute (JGI-PGF)"/>
            <person name="Walter F."/>
            <person name="Albersmeier A."/>
            <person name="Kalinowski J."/>
            <person name="Ruckert C."/>
        </authorList>
    </citation>
    <scope>NUCLEOTIDE SEQUENCE</scope>
    <source>
        <strain evidence="1">JCM 10088</strain>
    </source>
</reference>
<keyword evidence="2" id="KW-1185">Reference proteome</keyword>
<sequence length="75" mass="9060">MYAIIKKDRRRSKEDRYKGIDEEVLLIDKLSKDLDPQTRYNLYKERAKELLAETRKYLENKDFIQASEKAWGAYT</sequence>
<proteinExistence type="predicted"/>
<dbReference type="Gene3D" id="1.20.120.330">
    <property type="entry name" value="Nucleotidyltransferases domain 2"/>
    <property type="match status" value="1"/>
</dbReference>